<sequence length="51" mass="5951">MYKQPDMAELLWNSLNVKSGDLSWNSLNVKSGGMKNLPTKTRVFQQFERFD</sequence>
<evidence type="ECO:0000313" key="2">
    <source>
        <dbReference type="Proteomes" id="UP000054653"/>
    </source>
</evidence>
<gene>
    <name evidence="1" type="ORF">T03_4160</name>
</gene>
<dbReference type="EMBL" id="JYDI01004417">
    <property type="protein sequence ID" value="KRY06577.1"/>
    <property type="molecule type" value="Genomic_DNA"/>
</dbReference>
<evidence type="ECO:0000313" key="1">
    <source>
        <dbReference type="EMBL" id="KRY06577.1"/>
    </source>
</evidence>
<comment type="caution">
    <text evidence="1">The sequence shown here is derived from an EMBL/GenBank/DDBJ whole genome shotgun (WGS) entry which is preliminary data.</text>
</comment>
<organism evidence="1 2">
    <name type="scientific">Trichinella britovi</name>
    <name type="common">Parasitic roundworm</name>
    <dbReference type="NCBI Taxonomy" id="45882"/>
    <lineage>
        <taxon>Eukaryota</taxon>
        <taxon>Metazoa</taxon>
        <taxon>Ecdysozoa</taxon>
        <taxon>Nematoda</taxon>
        <taxon>Enoplea</taxon>
        <taxon>Dorylaimia</taxon>
        <taxon>Trichinellida</taxon>
        <taxon>Trichinellidae</taxon>
        <taxon>Trichinella</taxon>
    </lineage>
</organism>
<proteinExistence type="predicted"/>
<dbReference type="Proteomes" id="UP000054653">
    <property type="component" value="Unassembled WGS sequence"/>
</dbReference>
<dbReference type="AlphaFoldDB" id="A0A0V0Z295"/>
<reference evidence="1 2" key="1">
    <citation type="submission" date="2015-01" db="EMBL/GenBank/DDBJ databases">
        <title>Evolution of Trichinella species and genotypes.</title>
        <authorList>
            <person name="Korhonen P.K."/>
            <person name="Edoardo P."/>
            <person name="Giuseppe L.R."/>
            <person name="Gasser R.B."/>
        </authorList>
    </citation>
    <scope>NUCLEOTIDE SEQUENCE [LARGE SCALE GENOMIC DNA]</scope>
    <source>
        <strain evidence="1">ISS120</strain>
    </source>
</reference>
<protein>
    <submittedName>
        <fullName evidence="1">Uncharacterized protein</fullName>
    </submittedName>
</protein>
<keyword evidence="2" id="KW-1185">Reference proteome</keyword>
<accession>A0A0V0Z295</accession>
<name>A0A0V0Z295_TRIBR</name>